<dbReference type="InterPro" id="IPR020568">
    <property type="entry name" value="Ribosomal_Su5_D2-typ_SF"/>
</dbReference>
<dbReference type="Proteomes" id="UP000001052">
    <property type="component" value="Chromosome"/>
</dbReference>
<comment type="subcellular location">
    <subcellularLocation>
        <location evidence="6">Cytoplasm</location>
    </subcellularLocation>
</comment>
<dbReference type="eggNOG" id="COG0131">
    <property type="taxonomic scope" value="Bacteria"/>
</dbReference>
<comment type="pathway">
    <text evidence="1 6">Amino-acid biosynthesis; L-histidine biosynthesis; L-histidine from 5-phospho-alpha-D-ribose 1-diphosphate: step 6/9.</text>
</comment>
<dbReference type="Gene3D" id="3.30.230.40">
    <property type="entry name" value="Imidazole glycerol phosphate dehydratase, domain 1"/>
    <property type="match status" value="2"/>
</dbReference>
<dbReference type="KEGG" id="drt:Dret_0992"/>
<keyword evidence="8" id="KW-1185">Reference proteome</keyword>
<dbReference type="PANTHER" id="PTHR23133">
    <property type="entry name" value="IMIDAZOLEGLYCEROL-PHOSPHATE DEHYDRATASE HIS7"/>
    <property type="match status" value="1"/>
</dbReference>
<dbReference type="HAMAP" id="MF_00076">
    <property type="entry name" value="HisB"/>
    <property type="match status" value="1"/>
</dbReference>
<evidence type="ECO:0000313" key="8">
    <source>
        <dbReference type="Proteomes" id="UP000001052"/>
    </source>
</evidence>
<dbReference type="PANTHER" id="PTHR23133:SF2">
    <property type="entry name" value="IMIDAZOLEGLYCEROL-PHOSPHATE DEHYDRATASE"/>
    <property type="match status" value="1"/>
</dbReference>
<dbReference type="RefSeq" id="WP_015751434.1">
    <property type="nucleotide sequence ID" value="NC_013223.1"/>
</dbReference>
<proteinExistence type="inferred from homology"/>
<name>C8X1I3_DESRD</name>
<evidence type="ECO:0000256" key="3">
    <source>
        <dbReference type="ARBA" id="ARBA00022605"/>
    </source>
</evidence>
<keyword evidence="6" id="KW-0963">Cytoplasm</keyword>
<organism evidence="7 8">
    <name type="scientific">Desulfohalobium retbaense (strain ATCC 49708 / DSM 5692 / JCM 16813 / HR100)</name>
    <dbReference type="NCBI Taxonomy" id="485915"/>
    <lineage>
        <taxon>Bacteria</taxon>
        <taxon>Pseudomonadati</taxon>
        <taxon>Thermodesulfobacteriota</taxon>
        <taxon>Desulfovibrionia</taxon>
        <taxon>Desulfovibrionales</taxon>
        <taxon>Desulfohalobiaceae</taxon>
        <taxon>Desulfohalobium</taxon>
    </lineage>
</organism>
<evidence type="ECO:0000256" key="1">
    <source>
        <dbReference type="ARBA" id="ARBA00005047"/>
    </source>
</evidence>
<keyword evidence="4 6" id="KW-0368">Histidine biosynthesis</keyword>
<dbReference type="InterPro" id="IPR020565">
    <property type="entry name" value="ImidazoleglycerP_deHydtase_CS"/>
</dbReference>
<reference evidence="7 8" key="2">
    <citation type="journal article" date="2010" name="Stand. Genomic Sci.">
        <title>Complete genome sequence of Desulfohalobium retbaense type strain (HR(100)).</title>
        <authorList>
            <person name="Spring S."/>
            <person name="Nolan M."/>
            <person name="Lapidus A."/>
            <person name="Glavina Del Rio T."/>
            <person name="Copeland A."/>
            <person name="Tice H."/>
            <person name="Cheng J.F."/>
            <person name="Lucas S."/>
            <person name="Land M."/>
            <person name="Chen F."/>
            <person name="Bruce D."/>
            <person name="Goodwin L."/>
            <person name="Pitluck S."/>
            <person name="Ivanova N."/>
            <person name="Mavromatis K."/>
            <person name="Mikhailova N."/>
            <person name="Pati A."/>
            <person name="Chen A."/>
            <person name="Palaniappan K."/>
            <person name="Hauser L."/>
            <person name="Chang Y.J."/>
            <person name="Jeffries C.D."/>
            <person name="Munk C."/>
            <person name="Kiss H."/>
            <person name="Chain P."/>
            <person name="Han C."/>
            <person name="Brettin T."/>
            <person name="Detter J.C."/>
            <person name="Schuler E."/>
            <person name="Goker M."/>
            <person name="Rohde M."/>
            <person name="Bristow J."/>
            <person name="Eisen J.A."/>
            <person name="Markowitz V."/>
            <person name="Hugenholtz P."/>
            <person name="Kyrpides N.C."/>
            <person name="Klenk H.P."/>
        </authorList>
    </citation>
    <scope>NUCLEOTIDE SEQUENCE [LARGE SCALE GENOMIC DNA]</scope>
    <source>
        <strain evidence="7 8">DSM 5692</strain>
    </source>
</reference>
<evidence type="ECO:0000256" key="4">
    <source>
        <dbReference type="ARBA" id="ARBA00023102"/>
    </source>
</evidence>
<comment type="similarity">
    <text evidence="6">Belongs to the imidazoleglycerol-phosphate dehydratase family.</text>
</comment>
<evidence type="ECO:0000256" key="2">
    <source>
        <dbReference type="ARBA" id="ARBA00016664"/>
    </source>
</evidence>
<dbReference type="CDD" id="cd07914">
    <property type="entry name" value="IGPD"/>
    <property type="match status" value="1"/>
</dbReference>
<dbReference type="FunFam" id="3.30.230.40:FF:000001">
    <property type="entry name" value="Imidazoleglycerol-phosphate dehydratase HisB"/>
    <property type="match status" value="1"/>
</dbReference>
<comment type="catalytic activity">
    <reaction evidence="6">
        <text>D-erythro-1-(imidazol-4-yl)glycerol 3-phosphate = 3-(imidazol-4-yl)-2-oxopropyl phosphate + H2O</text>
        <dbReference type="Rhea" id="RHEA:11040"/>
        <dbReference type="ChEBI" id="CHEBI:15377"/>
        <dbReference type="ChEBI" id="CHEBI:57766"/>
        <dbReference type="ChEBI" id="CHEBI:58278"/>
        <dbReference type="EC" id="4.2.1.19"/>
    </reaction>
</comment>
<dbReference type="HOGENOM" id="CLU_044308_3_0_7"/>
<gene>
    <name evidence="6" type="primary">hisB</name>
    <name evidence="7" type="ordered locus">Dret_0992</name>
</gene>
<dbReference type="GO" id="GO:0005737">
    <property type="term" value="C:cytoplasm"/>
    <property type="evidence" value="ECO:0007669"/>
    <property type="project" value="UniProtKB-SubCell"/>
</dbReference>
<sequence>MRRTTIERETRETFIQLDLNLDGNGDIKIRTGWGLADHMLTLIAFWSGWDLDLQCRGDLHVDAHHTLEDIGLCLGQAFRDAVSDPTRIHRLGTARVPMDEALTDVVVDVSGRPYLVYQDDLLPPMIGGEESDVWREFFKSFAFKAQLNLHIRFLYGQNGHHLLESACKGTGVALAQGVSLQGQGVRSTKGSLD</sequence>
<dbReference type="STRING" id="485915.Dret_0992"/>
<reference evidence="8" key="1">
    <citation type="submission" date="2009-09" db="EMBL/GenBank/DDBJ databases">
        <title>The complete chromosome of Desulfohalobium retbaense DSM 5692.</title>
        <authorList>
            <consortium name="US DOE Joint Genome Institute (JGI-PGF)"/>
            <person name="Lucas S."/>
            <person name="Copeland A."/>
            <person name="Lapidus A."/>
            <person name="Glavina del Rio T."/>
            <person name="Dalin E."/>
            <person name="Tice H."/>
            <person name="Bruce D."/>
            <person name="Goodwin L."/>
            <person name="Pitluck S."/>
            <person name="Kyrpides N."/>
            <person name="Mavromatis K."/>
            <person name="Ivanova N."/>
            <person name="Mikhailova N."/>
            <person name="Munk A.C."/>
            <person name="Brettin T."/>
            <person name="Detter J.C."/>
            <person name="Han C."/>
            <person name="Tapia R."/>
            <person name="Larimer F."/>
            <person name="Land M."/>
            <person name="Hauser L."/>
            <person name="Markowitz V."/>
            <person name="Cheng J.-F."/>
            <person name="Hugenholtz P."/>
            <person name="Woyke T."/>
            <person name="Wu D."/>
            <person name="Spring S."/>
            <person name="Klenk H.-P."/>
            <person name="Eisen J.A."/>
        </authorList>
    </citation>
    <scope>NUCLEOTIDE SEQUENCE [LARGE SCALE GENOMIC DNA]</scope>
    <source>
        <strain evidence="8">DSM 5692</strain>
    </source>
</reference>
<evidence type="ECO:0000256" key="6">
    <source>
        <dbReference type="HAMAP-Rule" id="MF_00076"/>
    </source>
</evidence>
<dbReference type="UniPathway" id="UPA00031">
    <property type="reaction ID" value="UER00011"/>
</dbReference>
<dbReference type="SUPFAM" id="SSF54211">
    <property type="entry name" value="Ribosomal protein S5 domain 2-like"/>
    <property type="match status" value="2"/>
</dbReference>
<evidence type="ECO:0000256" key="5">
    <source>
        <dbReference type="ARBA" id="ARBA00023239"/>
    </source>
</evidence>
<dbReference type="EMBL" id="CP001734">
    <property type="protein sequence ID" value="ACV68280.1"/>
    <property type="molecule type" value="Genomic_DNA"/>
</dbReference>
<dbReference type="InterPro" id="IPR038494">
    <property type="entry name" value="IGPD_sf"/>
</dbReference>
<dbReference type="NCBIfam" id="NF002114">
    <property type="entry name" value="PRK00951.2-4"/>
    <property type="match status" value="1"/>
</dbReference>
<dbReference type="GO" id="GO:0004424">
    <property type="term" value="F:imidazoleglycerol-phosphate dehydratase activity"/>
    <property type="evidence" value="ECO:0007669"/>
    <property type="project" value="UniProtKB-UniRule"/>
</dbReference>
<dbReference type="PROSITE" id="PS00954">
    <property type="entry name" value="IGP_DEHYDRATASE_1"/>
    <property type="match status" value="1"/>
</dbReference>
<protein>
    <recommendedName>
        <fullName evidence="2 6">Imidazoleglycerol-phosphate dehydratase</fullName>
        <shortName evidence="6">IGPD</shortName>
        <ecNumber evidence="6">4.2.1.19</ecNumber>
    </recommendedName>
</protein>
<dbReference type="Pfam" id="PF00475">
    <property type="entry name" value="IGPD"/>
    <property type="match status" value="1"/>
</dbReference>
<keyword evidence="3 6" id="KW-0028">Amino-acid biosynthesis</keyword>
<dbReference type="InterPro" id="IPR000807">
    <property type="entry name" value="ImidazoleglycerolP_deHydtase"/>
</dbReference>
<dbReference type="EC" id="4.2.1.19" evidence="6"/>
<dbReference type="GO" id="GO:0000105">
    <property type="term" value="P:L-histidine biosynthetic process"/>
    <property type="evidence" value="ECO:0007669"/>
    <property type="project" value="UniProtKB-UniRule"/>
</dbReference>
<dbReference type="AlphaFoldDB" id="C8X1I3"/>
<accession>C8X1I3</accession>
<evidence type="ECO:0000313" key="7">
    <source>
        <dbReference type="EMBL" id="ACV68280.1"/>
    </source>
</evidence>
<keyword evidence="5 6" id="KW-0456">Lyase</keyword>
<dbReference type="FunFam" id="3.30.230.40:FF:000003">
    <property type="entry name" value="Imidazoleglycerol-phosphate dehydratase HisB"/>
    <property type="match status" value="1"/>
</dbReference>
<dbReference type="OrthoDB" id="9790411at2"/>